<dbReference type="GO" id="GO:0006633">
    <property type="term" value="P:fatty acid biosynthetic process"/>
    <property type="evidence" value="ECO:0007669"/>
    <property type="project" value="InterPro"/>
</dbReference>
<evidence type="ECO:0000313" key="12">
    <source>
        <dbReference type="Proteomes" id="UP000039046"/>
    </source>
</evidence>
<dbReference type="InterPro" id="IPR050444">
    <property type="entry name" value="Polyketide_Synthase"/>
</dbReference>
<keyword evidence="2" id="KW-0597">Phosphoprotein</keyword>
<dbReference type="Gene3D" id="3.40.50.150">
    <property type="entry name" value="Vaccinia Virus protein VP39"/>
    <property type="match status" value="1"/>
</dbReference>
<dbReference type="SUPFAM" id="SSF53901">
    <property type="entry name" value="Thiolase-like"/>
    <property type="match status" value="1"/>
</dbReference>
<dbReference type="InterPro" id="IPR014030">
    <property type="entry name" value="Ketoacyl_synth_N"/>
</dbReference>
<dbReference type="Gene3D" id="3.10.129.110">
    <property type="entry name" value="Polyketide synthase dehydratase"/>
    <property type="match status" value="1"/>
</dbReference>
<dbReference type="SUPFAM" id="SSF53335">
    <property type="entry name" value="S-adenosyl-L-methionine-dependent methyltransferases"/>
    <property type="match status" value="1"/>
</dbReference>
<dbReference type="InterPro" id="IPR036736">
    <property type="entry name" value="ACP-like_sf"/>
</dbReference>
<dbReference type="PANTHER" id="PTHR45681">
    <property type="entry name" value="POLYKETIDE SYNTHASE 44-RELATED"/>
    <property type="match status" value="1"/>
</dbReference>
<dbReference type="InterPro" id="IPR041068">
    <property type="entry name" value="HTH_51"/>
</dbReference>
<dbReference type="SMART" id="SM00827">
    <property type="entry name" value="PKS_AT"/>
    <property type="match status" value="1"/>
</dbReference>
<feature type="domain" description="PKS/mFAS DH" evidence="10">
    <location>
        <begin position="1276"/>
        <end position="1586"/>
    </location>
</feature>
<evidence type="ECO:0000256" key="6">
    <source>
        <dbReference type="PROSITE-ProRule" id="PRU01363"/>
    </source>
</evidence>
<dbReference type="InterPro" id="IPR016039">
    <property type="entry name" value="Thiolase-like"/>
</dbReference>
<dbReference type="PROSITE" id="PS52004">
    <property type="entry name" value="KS3_2"/>
    <property type="match status" value="1"/>
</dbReference>
<dbReference type="InterPro" id="IPR018201">
    <property type="entry name" value="Ketoacyl_synth_AS"/>
</dbReference>
<dbReference type="Pfam" id="PF16073">
    <property type="entry name" value="SAT"/>
    <property type="match status" value="1"/>
</dbReference>
<dbReference type="OrthoDB" id="329835at2759"/>
<evidence type="ECO:0000256" key="2">
    <source>
        <dbReference type="ARBA" id="ARBA00022553"/>
    </source>
</evidence>
<dbReference type="CDD" id="cd00833">
    <property type="entry name" value="PKS"/>
    <property type="match status" value="1"/>
</dbReference>
<evidence type="ECO:0000256" key="4">
    <source>
        <dbReference type="ARBA" id="ARBA00023268"/>
    </source>
</evidence>
<dbReference type="PROSITE" id="PS00606">
    <property type="entry name" value="KS3_1"/>
    <property type="match status" value="1"/>
</dbReference>
<feature type="compositionally biased region" description="Polar residues" evidence="7">
    <location>
        <begin position="1636"/>
        <end position="1645"/>
    </location>
</feature>
<dbReference type="SUPFAM" id="SSF47336">
    <property type="entry name" value="ACP-like"/>
    <property type="match status" value="1"/>
</dbReference>
<feature type="region of interest" description="C-terminal hotdog fold" evidence="6">
    <location>
        <begin position="1435"/>
        <end position="1586"/>
    </location>
</feature>
<dbReference type="InterPro" id="IPR013217">
    <property type="entry name" value="Methyltransf_12"/>
</dbReference>
<dbReference type="InterPro" id="IPR029063">
    <property type="entry name" value="SAM-dependent_MTases_sf"/>
</dbReference>
<reference evidence="11 12" key="1">
    <citation type="journal article" date="2015" name="Genome Announc.">
        <title>Draft Genome Sequence and Gene Annotation of the Entomopathogenic Fungus Verticillium hemipterigenum.</title>
        <authorList>
            <person name="Horn F."/>
            <person name="Habel A."/>
            <person name="Scharf D.H."/>
            <person name="Dworschak J."/>
            <person name="Brakhage A.A."/>
            <person name="Guthke R."/>
            <person name="Hertweck C."/>
            <person name="Linde J."/>
        </authorList>
    </citation>
    <scope>NUCLEOTIDE SEQUENCE [LARGE SCALE GENOMIC DNA]</scope>
</reference>
<feature type="region of interest" description="Disordered" evidence="7">
    <location>
        <begin position="1745"/>
        <end position="1782"/>
    </location>
</feature>
<dbReference type="InterPro" id="IPR013120">
    <property type="entry name" value="FAR_NAD-bd"/>
</dbReference>
<accession>A0A0A1T311</accession>
<keyword evidence="12" id="KW-1185">Reference proteome</keyword>
<dbReference type="GO" id="GO:0004315">
    <property type="term" value="F:3-oxoacyl-[acyl-carrier-protein] synthase activity"/>
    <property type="evidence" value="ECO:0007669"/>
    <property type="project" value="InterPro"/>
</dbReference>
<dbReference type="Gene3D" id="1.10.1200.10">
    <property type="entry name" value="ACP-like"/>
    <property type="match status" value="1"/>
</dbReference>
<dbReference type="PANTHER" id="PTHR45681:SF6">
    <property type="entry name" value="POLYKETIDE SYNTHASE 37"/>
    <property type="match status" value="1"/>
</dbReference>
<keyword evidence="3" id="KW-0808">Transferase</keyword>
<dbReference type="InterPro" id="IPR032088">
    <property type="entry name" value="SAT"/>
</dbReference>
<feature type="domain" description="Ketosynthase family 3 (KS3)" evidence="9">
    <location>
        <begin position="375"/>
        <end position="791"/>
    </location>
</feature>
<dbReference type="SUPFAM" id="SSF51735">
    <property type="entry name" value="NAD(P)-binding Rossmann-fold domains"/>
    <property type="match status" value="1"/>
</dbReference>
<feature type="compositionally biased region" description="Polar residues" evidence="7">
    <location>
        <begin position="1745"/>
        <end position="1781"/>
    </location>
</feature>
<dbReference type="Pfam" id="PF02801">
    <property type="entry name" value="Ketoacyl-synt_C"/>
    <property type="match status" value="1"/>
</dbReference>
<dbReference type="Pfam" id="PF07993">
    <property type="entry name" value="NAD_binding_4"/>
    <property type="match status" value="1"/>
</dbReference>
<dbReference type="HOGENOM" id="CLU_000022_6_2_1"/>
<dbReference type="Pfam" id="PF00698">
    <property type="entry name" value="Acyl_transf_1"/>
    <property type="match status" value="1"/>
</dbReference>
<sequence length="2596" mass="282372">MASSTALVFGPQALGFNETSFTSLREKLFANNLQAWALKAASTLPDTLAAFQSQSPDSDYGSAHTALEAFLKGLRTGDISSASFPLPNAVLSPLVVITQIADYVSFVKNGDKSLSDDDRLPASIIDKAQALGLCTGILATFAVASAQTLQSLKQYATVSAHLAMLTGALVDAEDAKSGNASTSLSVSWASSNADDLKTILGNYKDAYISVHMDERRATVTCLQTQSHKLQQALKDRGLQVSPVSLNGRFHWTGHAEAAEKLLVFVNTNKNLRYAEIKDLVLPVRGNNSGLLQSGNLHEIAIRAILLDKALWYEATEATYTESLDAPNARAICFGEERALPPTIARKLENRASHATESISSSPASGLSIAMAGGTDDRIAVIGMSCHVPNAEDLEEFWQVLLSGESQHQEVPTERFSMNSVFREMDPKRKWYGNFIRDHDAFDHKFFKKSPREMSSTDPQHRIALQLAYQAVQQSGYYGNADTDKHIGVYIGHANTDYEHNVRSYPANAYSATGNLKSLLAGKISHYFGWTGPSLTLDTACSSSSVAIHLACRAILNGEIAGALAGGVNILTSPEWYHNLAGAGFLSMTGQCKSFDSKGDGYCRGEGSGLVFLKKLSAAVADGDQILGVIASTAVLQNQNCTPITVPNSVSLAELFEGVIQKSGLKPHDITVVEAHGTGTAVGDPAEYGGIRQVLGGPGRSDRLSLTAVKGAIGHLEVASGAASLIKVLLMIHEGAVPPQASFQSINPDLNAKHEDNIDIHTSVKSWDATMRAALINNYGASGSNASMVVSQGPKTTHTRDIDAILAGKKMPFWFSGSDDASLKRYATKLKRFIQRKISAGHAPSLANLSFQVARQSNRGLSQSLILQASSIDELQRQLDAVANGIGVASFKSPGAKPVIMCFGGQVSTFVGLDKTVFESVALLRHHLSNCDAVLTSLGLGSIYPHIFQTSPLQDIVKLQTSLFALQYSCAMSWIESGVQVAAVVGHSFGELTSLCVSGILSLKDAIQLIAKRASLVQTSWGSESGSMMAVEGDLAVVENLVSTVAKSTCKDICIACYNGPRSFTLAGSSEVIHFAEQTLKTEKAFEGTRGKVLNVTNAFHCSLVDAIAADLVALSKTLVFKSPTIHLEHASKESAPAHLPEDYIYQHLRNPVDFNQAVERLSKKYPDAVFLEAGSNSTITNMVGKTIGAANADKLFSVSITSEAAHTNLVDVTTKLWQTGLPVTFWGHHKLQTPEYKPLLLPPYQFEKSRHWLDIKEVPTTVEAPTPATAPAEIEKGLINFFGVLDEAKREMRFKVNTLAPEFVKQVDSHIMAKTIGVMPGMLPVELALDAISSIRPEFRDSNYQPELQGMIYYSPLVPQHCSAVWFDTLPTDETGMSWSWKFVSQDGKGTLVKHMTGTIVFYSPQSAMVQGDFARLSRLGSYKRCQRLLGPDGADDVVVGRNIYRAFENVIDYKDIFRHVTKLVGKDGESAARVTRSHDTDGWLDSILTDCFCQVAGISVNLFSDTGDFEHRGIYIGDRVDRWIRAPGLRVDAAKPTEWDVLAMSHRESESAFVSDVFAFDARNGTLYEAILGIRYSNVSMAGICKTLNRVIAENPAQAGYAGISEARAIPNMTFNATPPAHTTNGHHFVASQHITSNGTNGFHTNEAPASPSPPSTSGADDPHIPAKAKEILANLSGLEVNEIQNDSDLVEMGIDSLMAMELIREVDAAFKITLDTDQLMGLTDFQSFITCIGKALGVDVDGTSTSQVNGSSPQLNGHTNGTVDINGSGSATNGHSNGHVSGGLPSEIVHNVFRATKAATDDFIVKYKMADYYTKVRPVSTMLCAAYIVEAFEKLGCPIKAAKPGQVLAKVSHLPKHEKFMKELYKIIGPQETGLVDLVGDDIIRTTVSCPTKSADALLEDALRDEPDHAPEFKLSALTGCKLAECLTGKEDGLQIIFGSAAGRKTVSDVYAVAPLNYTWIEQAASFLRELLTRLRVNGEPIKILEMGAGTGGTTATLVPMLAALGVPITYTFTDLSSSLVAAARKRFKQYPFMQFQVVNIEAAPEAKLLESQHIVLANACVHATRSLPISLRNIRQMLRSDGLLMLLEETEQLPWVDFVFGLLEGWWLFEDGRVHAQVSAEHWEKDLRGAGFAHVDYTDGQRREAQVQRVIFGFASDIRYDGSAAQTAYPITLSHAELTNATDRRRINDGFILKYTADFTLASSEAASITRSSTVAKEKCLLVTGATGSLGSHIASSALQIPGVTKVVCMNRLGTVDITTRQHDAFRMRGIDIDTDALAKLKIIGTDTSKIRLGLSVDDYRDLVQSVTHIIHNAWPMSLTRTTTAYEPQFQVMRTLIDFARDCAATRPPSDRISFELISSIGAVGYYPIWTGQYLAPELPTTADTALPVGYADAKIVCERMLEETLRRYPDRFRATGVRIAQISGSRTNGYWNPIEHFSFFVKSAQLLNSLPNLPGTMSWYPVNDVANSLLDILMSEADPYAIYQIENPSRQPWAPTIRILADELNIPTENMIPYQDWLDKVQSCDAPIADNPAKQLMSFWETHFLRMSTGPLILDTKHSREHSETMRNSKPISEELIRKYLRRWKDAGFLAK</sequence>
<dbReference type="PROSITE" id="PS50075">
    <property type="entry name" value="CARRIER"/>
    <property type="match status" value="1"/>
</dbReference>
<dbReference type="InterPro" id="IPR049900">
    <property type="entry name" value="PKS_mFAS_DH"/>
</dbReference>
<dbReference type="Gene3D" id="3.40.366.10">
    <property type="entry name" value="Malonyl-Coenzyme A Acyl Carrier Protein, domain 2"/>
    <property type="match status" value="2"/>
</dbReference>
<evidence type="ECO:0000259" key="9">
    <source>
        <dbReference type="PROSITE" id="PS52004"/>
    </source>
</evidence>
<dbReference type="Pfam" id="PF00550">
    <property type="entry name" value="PP-binding"/>
    <property type="match status" value="1"/>
</dbReference>
<dbReference type="InterPro" id="IPR016035">
    <property type="entry name" value="Acyl_Trfase/lysoPLipase"/>
</dbReference>
<dbReference type="InterPro" id="IPR042104">
    <property type="entry name" value="PKS_dehydratase_sf"/>
</dbReference>
<evidence type="ECO:0000259" key="8">
    <source>
        <dbReference type="PROSITE" id="PS50075"/>
    </source>
</evidence>
<dbReference type="SUPFAM" id="SSF52151">
    <property type="entry name" value="FabD/lysophospholipase-like"/>
    <property type="match status" value="1"/>
</dbReference>
<dbReference type="InterPro" id="IPR006162">
    <property type="entry name" value="Ppantetheine_attach_site"/>
</dbReference>
<dbReference type="InterPro" id="IPR009081">
    <property type="entry name" value="PP-bd_ACP"/>
</dbReference>
<dbReference type="SMART" id="SM00825">
    <property type="entry name" value="PKS_KS"/>
    <property type="match status" value="1"/>
</dbReference>
<feature type="region of interest" description="Disordered" evidence="7">
    <location>
        <begin position="1636"/>
        <end position="1665"/>
    </location>
</feature>
<dbReference type="Pfam" id="PF00109">
    <property type="entry name" value="ketoacyl-synt"/>
    <property type="match status" value="1"/>
</dbReference>
<dbReference type="Pfam" id="PF08242">
    <property type="entry name" value="Methyltransf_12"/>
    <property type="match status" value="1"/>
</dbReference>
<dbReference type="PROSITE" id="PS00012">
    <property type="entry name" value="PHOSPHOPANTETHEINE"/>
    <property type="match status" value="1"/>
</dbReference>
<dbReference type="Pfam" id="PF18558">
    <property type="entry name" value="HTH_51"/>
    <property type="match status" value="1"/>
</dbReference>
<dbReference type="InterPro" id="IPR036291">
    <property type="entry name" value="NAD(P)-bd_dom_sf"/>
</dbReference>
<dbReference type="InterPro" id="IPR014043">
    <property type="entry name" value="Acyl_transferase_dom"/>
</dbReference>
<dbReference type="EMBL" id="CDHN01000004">
    <property type="protein sequence ID" value="CEJ91591.1"/>
    <property type="molecule type" value="Genomic_DNA"/>
</dbReference>
<evidence type="ECO:0000256" key="1">
    <source>
        <dbReference type="ARBA" id="ARBA00022450"/>
    </source>
</evidence>
<organism evidence="11 12">
    <name type="scientific">[Torrubiella] hemipterigena</name>
    <dbReference type="NCBI Taxonomy" id="1531966"/>
    <lineage>
        <taxon>Eukaryota</taxon>
        <taxon>Fungi</taxon>
        <taxon>Dikarya</taxon>
        <taxon>Ascomycota</taxon>
        <taxon>Pezizomycotina</taxon>
        <taxon>Sordariomycetes</taxon>
        <taxon>Hypocreomycetidae</taxon>
        <taxon>Hypocreales</taxon>
        <taxon>Clavicipitaceae</taxon>
        <taxon>Clavicipitaceae incertae sedis</taxon>
        <taxon>'Torrubiella' clade</taxon>
    </lineage>
</organism>
<dbReference type="STRING" id="1531966.A0A0A1T311"/>
<dbReference type="InterPro" id="IPR014031">
    <property type="entry name" value="Ketoacyl_synth_C"/>
</dbReference>
<protein>
    <submittedName>
        <fullName evidence="11">Uncharacterized protein</fullName>
    </submittedName>
</protein>
<feature type="domain" description="Carrier" evidence="8">
    <location>
        <begin position="1664"/>
        <end position="1738"/>
    </location>
</feature>
<feature type="region of interest" description="N-terminal hotdog fold" evidence="6">
    <location>
        <begin position="1276"/>
        <end position="1407"/>
    </location>
</feature>
<dbReference type="PROSITE" id="PS52019">
    <property type="entry name" value="PKS_MFAS_DH"/>
    <property type="match status" value="1"/>
</dbReference>
<dbReference type="Gene3D" id="3.30.70.3290">
    <property type="match status" value="1"/>
</dbReference>
<proteinExistence type="predicted"/>
<feature type="active site" description="Proton donor; for dehydratase activity" evidence="6">
    <location>
        <position position="1491"/>
    </location>
</feature>
<dbReference type="GO" id="GO:0044550">
    <property type="term" value="P:secondary metabolite biosynthetic process"/>
    <property type="evidence" value="ECO:0007669"/>
    <property type="project" value="UniProtKB-ARBA"/>
</dbReference>
<gene>
    <name evidence="11" type="ORF">VHEMI07293</name>
</gene>
<evidence type="ECO:0000256" key="3">
    <source>
        <dbReference type="ARBA" id="ARBA00022679"/>
    </source>
</evidence>
<name>A0A0A1T311_9HYPO</name>
<feature type="active site" description="Proton acceptor; for dehydratase activity" evidence="6">
    <location>
        <position position="1310"/>
    </location>
</feature>
<evidence type="ECO:0000313" key="11">
    <source>
        <dbReference type="EMBL" id="CEJ91591.1"/>
    </source>
</evidence>
<dbReference type="Proteomes" id="UP000039046">
    <property type="component" value="Unassembled WGS sequence"/>
</dbReference>
<keyword evidence="5" id="KW-0012">Acyltransferase</keyword>
<keyword evidence="4" id="KW-0511">Multifunctional enzyme</keyword>
<dbReference type="Gene3D" id="3.40.47.10">
    <property type="match status" value="1"/>
</dbReference>
<keyword evidence="1" id="KW-0596">Phosphopantetheine</keyword>
<dbReference type="Gene3D" id="3.40.50.720">
    <property type="entry name" value="NAD(P)-binding Rossmann-like Domain"/>
    <property type="match status" value="1"/>
</dbReference>
<dbReference type="InterPro" id="IPR001227">
    <property type="entry name" value="Ac_transferase_dom_sf"/>
</dbReference>
<evidence type="ECO:0000259" key="10">
    <source>
        <dbReference type="PROSITE" id="PS52019"/>
    </source>
</evidence>
<dbReference type="InterPro" id="IPR020841">
    <property type="entry name" value="PKS_Beta-ketoAc_synthase_dom"/>
</dbReference>
<dbReference type="InterPro" id="IPR016036">
    <property type="entry name" value="Malonyl_transacylase_ACP-bd"/>
</dbReference>
<evidence type="ECO:0000256" key="7">
    <source>
        <dbReference type="SAM" id="MobiDB-lite"/>
    </source>
</evidence>
<dbReference type="SUPFAM" id="SSF55048">
    <property type="entry name" value="Probable ACP-binding domain of malonyl-CoA ACP transacylase"/>
    <property type="match status" value="1"/>
</dbReference>
<evidence type="ECO:0000256" key="5">
    <source>
        <dbReference type="ARBA" id="ARBA00023315"/>
    </source>
</evidence>